<dbReference type="SUPFAM" id="SSF56219">
    <property type="entry name" value="DNase I-like"/>
    <property type="match status" value="1"/>
</dbReference>
<reference evidence="3 4" key="1">
    <citation type="journal article" date="1991" name="Int. J. Syst. Bacteriol.">
        <title>Description of the erythromycin-producing bacterium Arthrobacter sp. strain NRRL B-3381 as Aeromicrobium erythreum gen. nov., sp. nov.</title>
        <authorList>
            <person name="Miller E.S."/>
            <person name="Woese C.R."/>
            <person name="Brenner S."/>
        </authorList>
    </citation>
    <scope>NUCLEOTIDE SEQUENCE [LARGE SCALE GENOMIC DNA]</scope>
    <source>
        <strain evidence="3 4">AR18</strain>
    </source>
</reference>
<dbReference type="GO" id="GO:0004519">
    <property type="term" value="F:endonuclease activity"/>
    <property type="evidence" value="ECO:0007669"/>
    <property type="project" value="UniProtKB-KW"/>
</dbReference>
<keyword evidence="1" id="KW-0732">Signal</keyword>
<dbReference type="PATRIC" id="fig|2041.4.peg.2494"/>
<dbReference type="GO" id="GO:0006506">
    <property type="term" value="P:GPI anchor biosynthetic process"/>
    <property type="evidence" value="ECO:0007669"/>
    <property type="project" value="TreeGrafter"/>
</dbReference>
<feature type="domain" description="Endonuclease/exonuclease/phosphatase" evidence="2">
    <location>
        <begin position="46"/>
        <end position="393"/>
    </location>
</feature>
<keyword evidence="3" id="KW-0255">Endonuclease</keyword>
<name>A0A0U4DB50_9ACTN</name>
<dbReference type="OrthoDB" id="292013at2"/>
<keyword evidence="3" id="KW-0378">Hydrolase</keyword>
<dbReference type="GO" id="GO:0016020">
    <property type="term" value="C:membrane"/>
    <property type="evidence" value="ECO:0007669"/>
    <property type="project" value="GOC"/>
</dbReference>
<accession>A0A0U4DB50</accession>
<gene>
    <name evidence="3" type="ORF">AERYTH_11970</name>
</gene>
<dbReference type="Pfam" id="PF03372">
    <property type="entry name" value="Exo_endo_phos"/>
    <property type="match status" value="1"/>
</dbReference>
<evidence type="ECO:0000313" key="3">
    <source>
        <dbReference type="EMBL" id="ALX05362.1"/>
    </source>
</evidence>
<dbReference type="InterPro" id="IPR036691">
    <property type="entry name" value="Endo/exonu/phosph_ase_sf"/>
</dbReference>
<dbReference type="InterPro" id="IPR051916">
    <property type="entry name" value="GPI-anchor_lipid_remodeler"/>
</dbReference>
<feature type="signal peptide" evidence="1">
    <location>
        <begin position="1"/>
        <end position="21"/>
    </location>
</feature>
<dbReference type="EMBL" id="CP011502">
    <property type="protein sequence ID" value="ALX05362.1"/>
    <property type="molecule type" value="Genomic_DNA"/>
</dbReference>
<sequence length="405" mass="44732">MIRGNRLVAALALVLVGTVLAVPTTSSPADARDERGRVEPTVRFATFNASLNRPAAGDLRRDLSTPSNAQARAVAEIVQRTRPDVLVLQELDHDPEALRLFQRNYLERGQQGADPIRYRYTFTAPVNTGVPTGLDLNGDGRTDGPDDAYGFGAFPGQYGMAVLSRYPIDEKHVRTFQKLLWKDMPGNRMPEGYYSPEAVDVLRLSSKSHWDVPVKVGRRSVHLLVSHPTPPVFDGPEDRNGRRNADEIRFWADYTGPAREARWIRDDRGRPGGLQRGASFVIAGDLNSDPVDGDSLPGATHQLLDLRRVNTSLTPSSDGAVEAARLQGGANLSHRGDPQFDTADFSEPPGNIRADYVLPSADLDIRDARVFWPVQADPLSRLTGTYPFPASDHRLVWVDLRHPPR</sequence>
<organism evidence="3 4">
    <name type="scientific">Aeromicrobium erythreum</name>
    <dbReference type="NCBI Taxonomy" id="2041"/>
    <lineage>
        <taxon>Bacteria</taxon>
        <taxon>Bacillati</taxon>
        <taxon>Actinomycetota</taxon>
        <taxon>Actinomycetes</taxon>
        <taxon>Propionibacteriales</taxon>
        <taxon>Nocardioidaceae</taxon>
        <taxon>Aeromicrobium</taxon>
    </lineage>
</organism>
<dbReference type="InterPro" id="IPR005135">
    <property type="entry name" value="Endo/exonuclease/phosphatase"/>
</dbReference>
<evidence type="ECO:0000259" key="2">
    <source>
        <dbReference type="Pfam" id="PF03372"/>
    </source>
</evidence>
<evidence type="ECO:0000313" key="4">
    <source>
        <dbReference type="Proteomes" id="UP000067689"/>
    </source>
</evidence>
<keyword evidence="3" id="KW-0540">Nuclease</keyword>
<dbReference type="Gene3D" id="3.60.10.10">
    <property type="entry name" value="Endonuclease/exonuclease/phosphatase"/>
    <property type="match status" value="1"/>
</dbReference>
<dbReference type="Proteomes" id="UP000067689">
    <property type="component" value="Chromosome"/>
</dbReference>
<protein>
    <submittedName>
        <fullName evidence="3">Endonuclease</fullName>
    </submittedName>
</protein>
<dbReference type="AlphaFoldDB" id="A0A0U4DB50"/>
<dbReference type="STRING" id="2041.AERYTH_11970"/>
<feature type="chain" id="PRO_5039639842" evidence="1">
    <location>
        <begin position="22"/>
        <end position="405"/>
    </location>
</feature>
<dbReference type="RefSeq" id="WP_067858953.1">
    <property type="nucleotide sequence ID" value="NZ_CP011502.1"/>
</dbReference>
<dbReference type="PANTHER" id="PTHR14859:SF1">
    <property type="entry name" value="PGAP2-INTERACTING PROTEIN"/>
    <property type="match status" value="1"/>
</dbReference>
<proteinExistence type="predicted"/>
<evidence type="ECO:0000256" key="1">
    <source>
        <dbReference type="SAM" id="SignalP"/>
    </source>
</evidence>
<dbReference type="KEGG" id="aer:AERYTH_11970"/>
<dbReference type="PANTHER" id="PTHR14859">
    <property type="entry name" value="CALCOFLUOR WHITE HYPERSENSITIVE PROTEIN PRECURSOR"/>
    <property type="match status" value="1"/>
</dbReference>
<keyword evidence="4" id="KW-1185">Reference proteome</keyword>